<dbReference type="Proteomes" id="UP000557307">
    <property type="component" value="Unassembled WGS sequence"/>
</dbReference>
<dbReference type="PANTHER" id="PTHR35279:SF1">
    <property type="entry name" value="ARABINANASE_LEVANSUCRASE_INVERTASE"/>
    <property type="match status" value="1"/>
</dbReference>
<evidence type="ECO:0000259" key="4">
    <source>
        <dbReference type="Pfam" id="PF00251"/>
    </source>
</evidence>
<dbReference type="InterPro" id="IPR013148">
    <property type="entry name" value="Glyco_hydro_32_N"/>
</dbReference>
<feature type="domain" description="Glycosyl hydrolase family 32 N-terminal" evidence="4">
    <location>
        <begin position="42"/>
        <end position="166"/>
    </location>
</feature>
<dbReference type="InterPro" id="IPR023296">
    <property type="entry name" value="Glyco_hydro_beta-prop_sf"/>
</dbReference>
<dbReference type="SUPFAM" id="SSF75005">
    <property type="entry name" value="Arabinanase/levansucrase/invertase"/>
    <property type="match status" value="2"/>
</dbReference>
<accession>A0A840TTQ2</accession>
<name>A0A840TTQ2_9BACT</name>
<keyword evidence="2 5" id="KW-0378">Hydrolase</keyword>
<dbReference type="AlphaFoldDB" id="A0A840TTQ2"/>
<comment type="similarity">
    <text evidence="1">Belongs to the glycosyl hydrolase 32 family.</text>
</comment>
<evidence type="ECO:0000256" key="3">
    <source>
        <dbReference type="ARBA" id="ARBA00023295"/>
    </source>
</evidence>
<evidence type="ECO:0000256" key="1">
    <source>
        <dbReference type="ARBA" id="ARBA00009902"/>
    </source>
</evidence>
<proteinExistence type="inferred from homology"/>
<evidence type="ECO:0000313" key="6">
    <source>
        <dbReference type="Proteomes" id="UP000557307"/>
    </source>
</evidence>
<organism evidence="5 6">
    <name type="scientific">Rhabdobacter roseus</name>
    <dbReference type="NCBI Taxonomy" id="1655419"/>
    <lineage>
        <taxon>Bacteria</taxon>
        <taxon>Pseudomonadati</taxon>
        <taxon>Bacteroidota</taxon>
        <taxon>Cytophagia</taxon>
        <taxon>Cytophagales</taxon>
        <taxon>Cytophagaceae</taxon>
        <taxon>Rhabdobacter</taxon>
    </lineage>
</organism>
<protein>
    <submittedName>
        <fullName evidence="5">Putative GH43/DUF377 family glycosyl hydrolase</fullName>
    </submittedName>
</protein>
<dbReference type="Pfam" id="PF00251">
    <property type="entry name" value="Glyco_hydro_32N"/>
    <property type="match status" value="1"/>
</dbReference>
<dbReference type="RefSeq" id="WP_184172793.1">
    <property type="nucleotide sequence ID" value="NZ_JACHGF010000002.1"/>
</dbReference>
<reference evidence="5 6" key="1">
    <citation type="submission" date="2020-08" db="EMBL/GenBank/DDBJ databases">
        <title>Genomic Encyclopedia of Type Strains, Phase IV (KMG-IV): sequencing the most valuable type-strain genomes for metagenomic binning, comparative biology and taxonomic classification.</title>
        <authorList>
            <person name="Goeker M."/>
        </authorList>
    </citation>
    <scope>NUCLEOTIDE SEQUENCE [LARGE SCALE GENOMIC DNA]</scope>
    <source>
        <strain evidence="5 6">DSM 105074</strain>
    </source>
</reference>
<dbReference type="GO" id="GO:0016798">
    <property type="term" value="F:hydrolase activity, acting on glycosyl bonds"/>
    <property type="evidence" value="ECO:0007669"/>
    <property type="project" value="UniProtKB-KW"/>
</dbReference>
<dbReference type="PANTHER" id="PTHR35279">
    <property type="match status" value="1"/>
</dbReference>
<dbReference type="PROSITE" id="PS51257">
    <property type="entry name" value="PROKAR_LIPOPROTEIN"/>
    <property type="match status" value="1"/>
</dbReference>
<evidence type="ECO:0000256" key="2">
    <source>
        <dbReference type="ARBA" id="ARBA00022801"/>
    </source>
</evidence>
<gene>
    <name evidence="5" type="ORF">HNQ92_001544</name>
</gene>
<keyword evidence="6" id="KW-1185">Reference proteome</keyword>
<evidence type="ECO:0000313" key="5">
    <source>
        <dbReference type="EMBL" id="MBB5283418.1"/>
    </source>
</evidence>
<dbReference type="EMBL" id="JACHGF010000002">
    <property type="protein sequence ID" value="MBB5283418.1"/>
    <property type="molecule type" value="Genomic_DNA"/>
</dbReference>
<sequence>MNTLKYYALSALGVLLLGCAKSPSTSPRFVSVEESTSLKFPPELVQFTPYEGNPVFAGTGTDTWDQRIRERGFILKEEDGYHLWYTGYTKTGTDQTKYLGYATSADGLAWTRHPANPIHTGQWVEDVFVLKEQGTYYMFAESQDDIAHLFTSTDRLHWTDRGALDIRLKNGKPLEAGPYGTPTVWKQGKTWYLYYERNDAAIWLATSKDLKVWTNVQDEPVLAAGPEAVDKHGVAMNQIVQYQGLYYAYYHATAYADWREWSTNVAVSKDLIHWEKYPRNPIMGNNTSSGILVPDGTRYRLYTMHPEVNVYWPAGKTN</sequence>
<dbReference type="Gene3D" id="2.115.10.20">
    <property type="entry name" value="Glycosyl hydrolase domain, family 43"/>
    <property type="match status" value="2"/>
</dbReference>
<keyword evidence="3" id="KW-0326">Glycosidase</keyword>
<comment type="caution">
    <text evidence="5">The sequence shown here is derived from an EMBL/GenBank/DDBJ whole genome shotgun (WGS) entry which is preliminary data.</text>
</comment>